<feature type="compositionally biased region" description="Polar residues" evidence="5">
    <location>
        <begin position="30"/>
        <end position="45"/>
    </location>
</feature>
<feature type="compositionally biased region" description="Polar residues" evidence="5">
    <location>
        <begin position="442"/>
        <end position="472"/>
    </location>
</feature>
<dbReference type="STRING" id="947166.A0A1D1VCB1"/>
<dbReference type="PROSITE" id="PS50103">
    <property type="entry name" value="ZF_C3H1"/>
    <property type="match status" value="1"/>
</dbReference>
<proteinExistence type="predicted"/>
<feature type="region of interest" description="Disordered" evidence="5">
    <location>
        <begin position="30"/>
        <end position="50"/>
    </location>
</feature>
<evidence type="ECO:0000256" key="4">
    <source>
        <dbReference type="PROSITE-ProRule" id="PRU00723"/>
    </source>
</evidence>
<evidence type="ECO:0000313" key="7">
    <source>
        <dbReference type="EMBL" id="GAU98540.1"/>
    </source>
</evidence>
<feature type="region of interest" description="Disordered" evidence="5">
    <location>
        <begin position="408"/>
        <end position="524"/>
    </location>
</feature>
<organism evidence="7 8">
    <name type="scientific">Ramazzottius varieornatus</name>
    <name type="common">Water bear</name>
    <name type="synonym">Tardigrade</name>
    <dbReference type="NCBI Taxonomy" id="947166"/>
    <lineage>
        <taxon>Eukaryota</taxon>
        <taxon>Metazoa</taxon>
        <taxon>Ecdysozoa</taxon>
        <taxon>Tardigrada</taxon>
        <taxon>Eutardigrada</taxon>
        <taxon>Parachela</taxon>
        <taxon>Hypsibioidea</taxon>
        <taxon>Ramazzottiidae</taxon>
        <taxon>Ramazzottius</taxon>
    </lineage>
</organism>
<evidence type="ECO:0000259" key="6">
    <source>
        <dbReference type="PROSITE" id="PS50103"/>
    </source>
</evidence>
<feature type="domain" description="C3H1-type" evidence="6">
    <location>
        <begin position="530"/>
        <end position="557"/>
    </location>
</feature>
<evidence type="ECO:0000256" key="5">
    <source>
        <dbReference type="SAM" id="MobiDB-lite"/>
    </source>
</evidence>
<dbReference type="Proteomes" id="UP000186922">
    <property type="component" value="Unassembled WGS sequence"/>
</dbReference>
<evidence type="ECO:0000256" key="2">
    <source>
        <dbReference type="ARBA" id="ARBA00022771"/>
    </source>
</evidence>
<feature type="compositionally biased region" description="Polar residues" evidence="5">
    <location>
        <begin position="79"/>
        <end position="95"/>
    </location>
</feature>
<feature type="compositionally biased region" description="Polar residues" evidence="5">
    <location>
        <begin position="419"/>
        <end position="430"/>
    </location>
</feature>
<dbReference type="SMART" id="SM00356">
    <property type="entry name" value="ZnF_C3H1"/>
    <property type="match status" value="1"/>
</dbReference>
<keyword evidence="8" id="KW-1185">Reference proteome</keyword>
<keyword evidence="1 4" id="KW-0479">Metal-binding</keyword>
<evidence type="ECO:0000256" key="1">
    <source>
        <dbReference type="ARBA" id="ARBA00022723"/>
    </source>
</evidence>
<dbReference type="InterPro" id="IPR000571">
    <property type="entry name" value="Znf_CCCH"/>
</dbReference>
<comment type="caution">
    <text evidence="7">The sequence shown here is derived from an EMBL/GenBank/DDBJ whole genome shotgun (WGS) entry which is preliminary data.</text>
</comment>
<feature type="compositionally biased region" description="Acidic residues" evidence="5">
    <location>
        <begin position="96"/>
        <end position="109"/>
    </location>
</feature>
<gene>
    <name evidence="7" type="primary">RvY_09672-1</name>
    <name evidence="7" type="synonym">RvY_09672.1</name>
    <name evidence="7" type="ORF">RvY_09672</name>
</gene>
<sequence length="557" mass="60252">MTECSAPLLFRNSLHTRQTKMETYRADTLSASNEGSHGMTNTSEAFQGKRLVQDEVDAGLKRRRVSDSAFPFYRDDTTVPDTLSSQSNTAFLSSGNDEDLKDDQKEEDELSRVNWSAERKRNPQGLFTCIYDHRRKKSSLLTTSAEPPKKKVRFVSEPKLVKVRIFESVENERENVYRTMHMAQQPNATEGMDLKKSEAQFERQSLQLAVDEEISHHVNTVDENTWFIPPVTLGLPPPPVNPRGRDSIEKIRILAESAREISIRSSGSLSVLQLNRENAPDSPEESEGTLVKLASFDMKVVPVTLPTPSQAAATLNILTANGPLPEVVSPPTPAVPMAAPITPQPLPTVLTSKDVSSFGPQTEREPYKMPSVAQNKSANADGNGDDSMREQIISALRQANALKAAAGGGSLAQSSGSQNISTAGPSQTAGTLIRESPAFPSPGTNYAQGVGPSSYQTQGASALSRSFSNGSDNAHRHNSSVSSDRGPAARDQDSGARSSNYGHNRPPAPRAGSRGGSGGAQNPAPRRYVGIPVVPCRFFLNGHCHKGVNCTFLHEKP</sequence>
<evidence type="ECO:0000313" key="8">
    <source>
        <dbReference type="Proteomes" id="UP000186922"/>
    </source>
</evidence>
<reference evidence="7 8" key="1">
    <citation type="journal article" date="2016" name="Nat. Commun.">
        <title>Extremotolerant tardigrade genome and improved radiotolerance of human cultured cells by tardigrade-unique protein.</title>
        <authorList>
            <person name="Hashimoto T."/>
            <person name="Horikawa D.D."/>
            <person name="Saito Y."/>
            <person name="Kuwahara H."/>
            <person name="Kozuka-Hata H."/>
            <person name="Shin-I T."/>
            <person name="Minakuchi Y."/>
            <person name="Ohishi K."/>
            <person name="Motoyama A."/>
            <person name="Aizu T."/>
            <person name="Enomoto A."/>
            <person name="Kondo K."/>
            <person name="Tanaka S."/>
            <person name="Hara Y."/>
            <person name="Koshikawa S."/>
            <person name="Sagara H."/>
            <person name="Miura T."/>
            <person name="Yokobori S."/>
            <person name="Miyagawa K."/>
            <person name="Suzuki Y."/>
            <person name="Kubo T."/>
            <person name="Oyama M."/>
            <person name="Kohara Y."/>
            <person name="Fujiyama A."/>
            <person name="Arakawa K."/>
            <person name="Katayama T."/>
            <person name="Toyoda A."/>
            <person name="Kunieda T."/>
        </authorList>
    </citation>
    <scope>NUCLEOTIDE SEQUENCE [LARGE SCALE GENOMIC DNA]</scope>
    <source>
        <strain evidence="7 8">YOKOZUNA-1</strain>
    </source>
</reference>
<keyword evidence="2 4" id="KW-0863">Zinc-finger</keyword>
<dbReference type="EMBL" id="BDGG01000004">
    <property type="protein sequence ID" value="GAU98540.1"/>
    <property type="molecule type" value="Genomic_DNA"/>
</dbReference>
<feature type="zinc finger region" description="C3H1-type" evidence="4">
    <location>
        <begin position="530"/>
        <end position="557"/>
    </location>
</feature>
<feature type="compositionally biased region" description="Low complexity" evidence="5">
    <location>
        <begin position="408"/>
        <end position="418"/>
    </location>
</feature>
<dbReference type="AlphaFoldDB" id="A0A1D1VCB1"/>
<dbReference type="GO" id="GO:0008270">
    <property type="term" value="F:zinc ion binding"/>
    <property type="evidence" value="ECO:0007669"/>
    <property type="project" value="UniProtKB-KW"/>
</dbReference>
<accession>A0A1D1VCB1</accession>
<dbReference type="OrthoDB" id="2138378at2759"/>
<feature type="region of interest" description="Disordered" evidence="5">
    <location>
        <begin position="349"/>
        <end position="386"/>
    </location>
</feature>
<evidence type="ECO:0000256" key="3">
    <source>
        <dbReference type="ARBA" id="ARBA00022833"/>
    </source>
</evidence>
<dbReference type="SUPFAM" id="SSF90229">
    <property type="entry name" value="CCCH zinc finger"/>
    <property type="match status" value="1"/>
</dbReference>
<dbReference type="InterPro" id="IPR036855">
    <property type="entry name" value="Znf_CCCH_sf"/>
</dbReference>
<keyword evidence="3 4" id="KW-0862">Zinc</keyword>
<feature type="region of interest" description="Disordered" evidence="5">
    <location>
        <begin position="76"/>
        <end position="114"/>
    </location>
</feature>
<name>A0A1D1VCB1_RAMVA</name>
<protein>
    <recommendedName>
        <fullName evidence="6">C3H1-type domain-containing protein</fullName>
    </recommendedName>
</protein>
<feature type="compositionally biased region" description="Polar residues" evidence="5">
    <location>
        <begin position="349"/>
        <end position="360"/>
    </location>
</feature>
<dbReference type="Pfam" id="PF00642">
    <property type="entry name" value="zf-CCCH"/>
    <property type="match status" value="1"/>
</dbReference>